<dbReference type="AlphaFoldDB" id="A0A9P7JXN7"/>
<reference evidence="1" key="1">
    <citation type="journal article" date="2020" name="New Phytol.">
        <title>Comparative genomics reveals dynamic genome evolution in host specialist ectomycorrhizal fungi.</title>
        <authorList>
            <person name="Lofgren L.A."/>
            <person name="Nguyen N.H."/>
            <person name="Vilgalys R."/>
            <person name="Ruytinx J."/>
            <person name="Liao H.L."/>
            <person name="Branco S."/>
            <person name="Kuo A."/>
            <person name="LaButti K."/>
            <person name="Lipzen A."/>
            <person name="Andreopoulos W."/>
            <person name="Pangilinan J."/>
            <person name="Riley R."/>
            <person name="Hundley H."/>
            <person name="Na H."/>
            <person name="Barry K."/>
            <person name="Grigoriev I.V."/>
            <person name="Stajich J.E."/>
            <person name="Kennedy P.G."/>
        </authorList>
    </citation>
    <scope>NUCLEOTIDE SEQUENCE</scope>
    <source>
        <strain evidence="1">FC423</strain>
    </source>
</reference>
<feature type="non-terminal residue" evidence="1">
    <location>
        <position position="1"/>
    </location>
</feature>
<comment type="caution">
    <text evidence="1">The sequence shown here is derived from an EMBL/GenBank/DDBJ whole genome shotgun (WGS) entry which is preliminary data.</text>
</comment>
<accession>A0A9P7JXN7</accession>
<name>A0A9P7JXN7_9AGAM</name>
<proteinExistence type="predicted"/>
<dbReference type="GeneID" id="64693240"/>
<evidence type="ECO:0000313" key="2">
    <source>
        <dbReference type="Proteomes" id="UP000823399"/>
    </source>
</evidence>
<dbReference type="RefSeq" id="XP_041296635.1">
    <property type="nucleotide sequence ID" value="XM_041430981.1"/>
</dbReference>
<sequence length="68" mass="7478">YGHKKLLLLDGTLGINSAHSLLFIGMVVDNAKKGIPVVFFHFTAKKSTTAAHTDYDGLLLQDLLGHWK</sequence>
<keyword evidence="2" id="KW-1185">Reference proteome</keyword>
<dbReference type="OrthoDB" id="2692840at2759"/>
<gene>
    <name evidence="1" type="ORF">F5147DRAFT_570229</name>
</gene>
<evidence type="ECO:0000313" key="1">
    <source>
        <dbReference type="EMBL" id="KAG2114687.1"/>
    </source>
</evidence>
<dbReference type="Proteomes" id="UP000823399">
    <property type="component" value="Unassembled WGS sequence"/>
</dbReference>
<organism evidence="1 2">
    <name type="scientific">Suillus discolor</name>
    <dbReference type="NCBI Taxonomy" id="1912936"/>
    <lineage>
        <taxon>Eukaryota</taxon>
        <taxon>Fungi</taxon>
        <taxon>Dikarya</taxon>
        <taxon>Basidiomycota</taxon>
        <taxon>Agaricomycotina</taxon>
        <taxon>Agaricomycetes</taxon>
        <taxon>Agaricomycetidae</taxon>
        <taxon>Boletales</taxon>
        <taxon>Suillineae</taxon>
        <taxon>Suillaceae</taxon>
        <taxon>Suillus</taxon>
    </lineage>
</organism>
<protein>
    <submittedName>
        <fullName evidence="1">Uncharacterized protein</fullName>
    </submittedName>
</protein>
<dbReference type="EMBL" id="JABBWM010000009">
    <property type="protein sequence ID" value="KAG2114687.1"/>
    <property type="molecule type" value="Genomic_DNA"/>
</dbReference>